<dbReference type="EMBL" id="CAJJDM010000165">
    <property type="protein sequence ID" value="CAD8114539.1"/>
    <property type="molecule type" value="Genomic_DNA"/>
</dbReference>
<comment type="caution">
    <text evidence="2">The sequence shown here is derived from an EMBL/GenBank/DDBJ whole genome shotgun (WGS) entry which is preliminary data.</text>
</comment>
<proteinExistence type="predicted"/>
<name>A0A8S1QF19_PARPR</name>
<keyword evidence="1" id="KW-0175">Coiled coil</keyword>
<evidence type="ECO:0000313" key="3">
    <source>
        <dbReference type="Proteomes" id="UP000688137"/>
    </source>
</evidence>
<dbReference type="AlphaFoldDB" id="A0A8S1QF19"/>
<accession>A0A8S1QF19</accession>
<feature type="coiled-coil region" evidence="1">
    <location>
        <begin position="92"/>
        <end position="216"/>
    </location>
</feature>
<reference evidence="2" key="1">
    <citation type="submission" date="2021-01" db="EMBL/GenBank/DDBJ databases">
        <authorList>
            <consortium name="Genoscope - CEA"/>
            <person name="William W."/>
        </authorList>
    </citation>
    <scope>NUCLEOTIDE SEQUENCE</scope>
</reference>
<evidence type="ECO:0000256" key="1">
    <source>
        <dbReference type="SAM" id="Coils"/>
    </source>
</evidence>
<evidence type="ECO:0000313" key="2">
    <source>
        <dbReference type="EMBL" id="CAD8114539.1"/>
    </source>
</evidence>
<organism evidence="2 3">
    <name type="scientific">Paramecium primaurelia</name>
    <dbReference type="NCBI Taxonomy" id="5886"/>
    <lineage>
        <taxon>Eukaryota</taxon>
        <taxon>Sar</taxon>
        <taxon>Alveolata</taxon>
        <taxon>Ciliophora</taxon>
        <taxon>Intramacronucleata</taxon>
        <taxon>Oligohymenophorea</taxon>
        <taxon>Peniculida</taxon>
        <taxon>Parameciidae</taxon>
        <taxon>Paramecium</taxon>
    </lineage>
</organism>
<dbReference type="Proteomes" id="UP000688137">
    <property type="component" value="Unassembled WGS sequence"/>
</dbReference>
<keyword evidence="3" id="KW-1185">Reference proteome</keyword>
<sequence>MDISKVNEQQKFISNLALIEFKEIDSKTKQRIETYSGIYNEMVIMKQQLKDSNQSKDLKQNIQEIINHYDIKIAEINQKHLLDLMKKDQDNKQAIINLEQKQKDQMEQLRENHLKQNISLQKEFDDFKNYSEKVIQKYINQNEKANQKILDLELSKVNFQSEEITIQVEDFNQLSKNEQDNLKQLQENLKIYEFKIQEIKQENDNCQEKLEKNNLNQRDL</sequence>
<gene>
    <name evidence="2" type="ORF">PPRIM_AZ9-3.1.T1600060</name>
</gene>
<protein>
    <submittedName>
        <fullName evidence="2">Uncharacterized protein</fullName>
    </submittedName>
</protein>